<dbReference type="AlphaFoldDB" id="A0A024GC87"/>
<dbReference type="InterPro" id="IPR019481">
    <property type="entry name" value="TFIIIC_triple_barrel"/>
</dbReference>
<dbReference type="InterPro" id="IPR042771">
    <property type="entry name" value="GTF3C6-like"/>
</dbReference>
<sequence>MTTPLASTEKAESEVARKNETNVEACEIDAVGSNGIPIEDEEEDLLLVLDLVDLKDHSILDQHETCTLEGIDTLAPRLRIGEFLLHGVVEETTGTTIIYDTSTGTCDDSKDPYRYVGKTNVNIKFTIAAPENL</sequence>
<evidence type="ECO:0000313" key="3">
    <source>
        <dbReference type="Proteomes" id="UP000053237"/>
    </source>
</evidence>
<dbReference type="GO" id="GO:0006383">
    <property type="term" value="P:transcription by RNA polymerase III"/>
    <property type="evidence" value="ECO:0007669"/>
    <property type="project" value="InterPro"/>
</dbReference>
<dbReference type="Gene3D" id="2.60.40.4370">
    <property type="match status" value="1"/>
</dbReference>
<evidence type="ECO:0000313" key="2">
    <source>
        <dbReference type="EMBL" id="CCI44300.1"/>
    </source>
</evidence>
<name>A0A024GC87_9STRA</name>
<keyword evidence="3" id="KW-1185">Reference proteome</keyword>
<dbReference type="Pfam" id="PF10419">
    <property type="entry name" value="TFIIIC_sub6"/>
    <property type="match status" value="1"/>
</dbReference>
<gene>
    <name evidence="2" type="ORF">BN9_050840</name>
</gene>
<comment type="caution">
    <text evidence="2">The sequence shown here is derived from an EMBL/GenBank/DDBJ whole genome shotgun (WGS) entry which is preliminary data.</text>
</comment>
<feature type="domain" description="Transcription factor TFIIIC triple barrel" evidence="1">
    <location>
        <begin position="40"/>
        <end position="126"/>
    </location>
</feature>
<organism evidence="2 3">
    <name type="scientific">Albugo candida</name>
    <dbReference type="NCBI Taxonomy" id="65357"/>
    <lineage>
        <taxon>Eukaryota</taxon>
        <taxon>Sar</taxon>
        <taxon>Stramenopiles</taxon>
        <taxon>Oomycota</taxon>
        <taxon>Peronosporomycetes</taxon>
        <taxon>Albuginales</taxon>
        <taxon>Albuginaceae</taxon>
        <taxon>Albugo</taxon>
    </lineage>
</organism>
<dbReference type="InParanoid" id="A0A024GC87"/>
<reference evidence="2 3" key="1">
    <citation type="submission" date="2012-05" db="EMBL/GenBank/DDBJ databases">
        <title>Recombination and specialization in a pathogen metapopulation.</title>
        <authorList>
            <person name="Gardiner A."/>
            <person name="Kemen E."/>
            <person name="Schultz-Larsen T."/>
            <person name="MacLean D."/>
            <person name="Van Oosterhout C."/>
            <person name="Jones J.D.G."/>
        </authorList>
    </citation>
    <scope>NUCLEOTIDE SEQUENCE [LARGE SCALE GENOMIC DNA]</scope>
    <source>
        <strain evidence="2 3">Ac Nc2</strain>
    </source>
</reference>
<protein>
    <recommendedName>
        <fullName evidence="1">Transcription factor TFIIIC triple barrel domain-containing protein</fullName>
    </recommendedName>
</protein>
<dbReference type="PANTHER" id="PTHR21860">
    <property type="entry name" value="TRANSCRIPTION INITIATION FACTOR IIIC TFIIIC , POLYPEPTIDE 6-RELATED"/>
    <property type="match status" value="1"/>
</dbReference>
<dbReference type="Proteomes" id="UP000053237">
    <property type="component" value="Unassembled WGS sequence"/>
</dbReference>
<accession>A0A024GC87</accession>
<dbReference type="EMBL" id="CAIX01000066">
    <property type="protein sequence ID" value="CCI44300.1"/>
    <property type="molecule type" value="Genomic_DNA"/>
</dbReference>
<proteinExistence type="predicted"/>
<dbReference type="GO" id="GO:0000127">
    <property type="term" value="C:transcription factor TFIIIC complex"/>
    <property type="evidence" value="ECO:0007669"/>
    <property type="project" value="TreeGrafter"/>
</dbReference>
<dbReference type="OrthoDB" id="1877767at2759"/>
<dbReference type="PANTHER" id="PTHR21860:SF2">
    <property type="entry name" value="GENERAL TRANSCRIPTION FACTOR 3C POLYPEPTIDE 6"/>
    <property type="match status" value="1"/>
</dbReference>
<evidence type="ECO:0000259" key="1">
    <source>
        <dbReference type="Pfam" id="PF10419"/>
    </source>
</evidence>